<proteinExistence type="predicted"/>
<accession>W7JQE0</accession>
<evidence type="ECO:0000313" key="2">
    <source>
        <dbReference type="EMBL" id="EWC86946.1"/>
    </source>
</evidence>
<keyword evidence="3" id="KW-1185">Reference proteome</keyword>
<reference evidence="2 3" key="1">
    <citation type="submission" date="2013-02" db="EMBL/GenBank/DDBJ databases">
        <title>The Genome Sequence of Plasmodium falciparum NF54.</title>
        <authorList>
            <consortium name="The Broad Institute Genome Sequencing Platform"/>
            <consortium name="The Broad Institute Genome Sequencing Center for Infectious Disease"/>
            <person name="Neafsey D."/>
            <person name="Cheeseman I."/>
            <person name="Volkman S."/>
            <person name="Adams J."/>
            <person name="Walker B."/>
            <person name="Young S.K."/>
            <person name="Zeng Q."/>
            <person name="Gargeya S."/>
            <person name="Fitzgerald M."/>
            <person name="Haas B."/>
            <person name="Abouelleil A."/>
            <person name="Alvarado L."/>
            <person name="Arachchi H.M."/>
            <person name="Berlin A.M."/>
            <person name="Chapman S.B."/>
            <person name="Dewar J."/>
            <person name="Goldberg J."/>
            <person name="Griggs A."/>
            <person name="Gujja S."/>
            <person name="Hansen M."/>
            <person name="Howarth C."/>
            <person name="Imamovic A."/>
            <person name="Larimer J."/>
            <person name="McCowan C."/>
            <person name="Murphy C."/>
            <person name="Neiman D."/>
            <person name="Pearson M."/>
            <person name="Priest M."/>
            <person name="Roberts A."/>
            <person name="Saif S."/>
            <person name="Shea T."/>
            <person name="Sisk P."/>
            <person name="Sykes S."/>
            <person name="Wortman J."/>
            <person name="Nusbaum C."/>
            <person name="Birren B."/>
        </authorList>
    </citation>
    <scope>NUCLEOTIDE SEQUENCE [LARGE SCALE GENOMIC DNA]</scope>
    <source>
        <strain evidence="2 3">NF54</strain>
    </source>
</reference>
<evidence type="ECO:0000313" key="3">
    <source>
        <dbReference type="Proteomes" id="UP000030673"/>
    </source>
</evidence>
<name>W7JQE0_PLAFO</name>
<feature type="compositionally biased region" description="Polar residues" evidence="1">
    <location>
        <begin position="1"/>
        <end position="16"/>
    </location>
</feature>
<dbReference type="EMBL" id="KE123858">
    <property type="protein sequence ID" value="EWC86946.1"/>
    <property type="molecule type" value="Genomic_DNA"/>
</dbReference>
<protein>
    <submittedName>
        <fullName evidence="2">Uncharacterized protein</fullName>
    </submittedName>
</protein>
<sequence>MNKLKNTNLYHNINHQHTNKKKNTTSYKSKEHPFITIFVQNQKTIFSFSSITYFYHFFINIRDQLFNTPN</sequence>
<feature type="region of interest" description="Disordered" evidence="1">
    <location>
        <begin position="1"/>
        <end position="26"/>
    </location>
</feature>
<evidence type="ECO:0000256" key="1">
    <source>
        <dbReference type="SAM" id="MobiDB-lite"/>
    </source>
</evidence>
<dbReference type="AlphaFoldDB" id="W7JQE0"/>
<dbReference type="Proteomes" id="UP000030673">
    <property type="component" value="Unassembled WGS sequence"/>
</dbReference>
<gene>
    <name evidence="2" type="ORF">PFNF54_04126</name>
</gene>
<organism evidence="2 3">
    <name type="scientific">Plasmodium falciparum (isolate NF54)</name>
    <dbReference type="NCBI Taxonomy" id="5843"/>
    <lineage>
        <taxon>Eukaryota</taxon>
        <taxon>Sar</taxon>
        <taxon>Alveolata</taxon>
        <taxon>Apicomplexa</taxon>
        <taxon>Aconoidasida</taxon>
        <taxon>Haemosporida</taxon>
        <taxon>Plasmodiidae</taxon>
        <taxon>Plasmodium</taxon>
        <taxon>Plasmodium (Laverania)</taxon>
    </lineage>
</organism>